<dbReference type="GO" id="GO:0016787">
    <property type="term" value="F:hydrolase activity"/>
    <property type="evidence" value="ECO:0007669"/>
    <property type="project" value="UniProtKB-KW"/>
</dbReference>
<protein>
    <submittedName>
        <fullName evidence="2">Diadenosine tetraphosphate (Ap4A) HIT family hydrolase</fullName>
    </submittedName>
</protein>
<dbReference type="Gene3D" id="3.30.428.10">
    <property type="entry name" value="HIT-like"/>
    <property type="match status" value="1"/>
</dbReference>
<name>A0A7W9U1N0_9BURK</name>
<comment type="caution">
    <text evidence="2">The sequence shown here is derived from an EMBL/GenBank/DDBJ whole genome shotgun (WGS) entry which is preliminary data.</text>
</comment>
<gene>
    <name evidence="2" type="ORF">F4827_005273</name>
</gene>
<dbReference type="EMBL" id="JACHBW010000017">
    <property type="protein sequence ID" value="MBB6105406.1"/>
    <property type="molecule type" value="Genomic_DNA"/>
</dbReference>
<dbReference type="RefSeq" id="WP_183728742.1">
    <property type="nucleotide sequence ID" value="NZ_JACHBW010000017.1"/>
</dbReference>
<proteinExistence type="predicted"/>
<keyword evidence="3" id="KW-1185">Reference proteome</keyword>
<feature type="domain" description="HIT" evidence="1">
    <location>
        <begin position="28"/>
        <end position="119"/>
    </location>
</feature>
<sequence length="223" mass="24679">MTSNRTKPPEMECRFCRIGAGRAHLSHDRVLMDSDDYFAIASIGGFIEGWTLVCAKRHTLNFSDDYGRSALREFVSEVASVVSSVYGPIVAFEHGVRRNGSLTGCGTDHAHLHLVPLRESLVQRVCAYDRARAWVRGPSSDVGHLTGSHEYLLMADSVEALWTSAYVSNVSEPQSQFFRKVLAAQHGFDGQSDYRSFPFAETTARTSKRLGEIACERFPSAVA</sequence>
<evidence type="ECO:0000259" key="1">
    <source>
        <dbReference type="Pfam" id="PF01230"/>
    </source>
</evidence>
<keyword evidence="2" id="KW-0378">Hydrolase</keyword>
<accession>A0A7W9U1N0</accession>
<dbReference type="SUPFAM" id="SSF54197">
    <property type="entry name" value="HIT-like"/>
    <property type="match status" value="1"/>
</dbReference>
<dbReference type="InterPro" id="IPR036265">
    <property type="entry name" value="HIT-like_sf"/>
</dbReference>
<dbReference type="InterPro" id="IPR011146">
    <property type="entry name" value="HIT-like"/>
</dbReference>
<evidence type="ECO:0000313" key="2">
    <source>
        <dbReference type="EMBL" id="MBB6105406.1"/>
    </source>
</evidence>
<dbReference type="AlphaFoldDB" id="A0A7W9U1N0"/>
<dbReference type="Proteomes" id="UP000571554">
    <property type="component" value="Unassembled WGS sequence"/>
</dbReference>
<dbReference type="Pfam" id="PF01230">
    <property type="entry name" value="HIT"/>
    <property type="match status" value="1"/>
</dbReference>
<evidence type="ECO:0000313" key="3">
    <source>
        <dbReference type="Proteomes" id="UP000571554"/>
    </source>
</evidence>
<organism evidence="2 3">
    <name type="scientific">Paraburkholderia bannensis</name>
    <dbReference type="NCBI Taxonomy" id="765414"/>
    <lineage>
        <taxon>Bacteria</taxon>
        <taxon>Pseudomonadati</taxon>
        <taxon>Pseudomonadota</taxon>
        <taxon>Betaproteobacteria</taxon>
        <taxon>Burkholderiales</taxon>
        <taxon>Burkholderiaceae</taxon>
        <taxon>Paraburkholderia</taxon>
    </lineage>
</organism>
<reference evidence="2 3" key="1">
    <citation type="submission" date="2020-08" db="EMBL/GenBank/DDBJ databases">
        <title>Above-ground endophytic microbial communities from plants in different locations in the United States.</title>
        <authorList>
            <person name="Frank C."/>
        </authorList>
    </citation>
    <scope>NUCLEOTIDE SEQUENCE [LARGE SCALE GENOMIC DNA]</scope>
    <source>
        <strain evidence="2 3">WP4_2_2</strain>
    </source>
</reference>